<dbReference type="AlphaFoldDB" id="A0A368K7B1"/>
<evidence type="ECO:0000313" key="2">
    <source>
        <dbReference type="Proteomes" id="UP000253420"/>
    </source>
</evidence>
<dbReference type="Gene3D" id="1.20.1270.360">
    <property type="match status" value="1"/>
</dbReference>
<accession>A0A368K7B1</accession>
<sequence>MHHIDPEMKHCIDECLRCYQACLSTAMGHCLEMGGKHTERKHFTLMMACAEICRGAAHFMLLGSEHHKHVCRECAEICLQCADDCERIGDMAECVAACRACAESCRKMAA</sequence>
<dbReference type="Proteomes" id="UP000253420">
    <property type="component" value="Unassembled WGS sequence"/>
</dbReference>
<dbReference type="EMBL" id="QOZG01000002">
    <property type="protein sequence ID" value="RCS25094.1"/>
    <property type="molecule type" value="Genomic_DNA"/>
</dbReference>
<reference evidence="1 2" key="1">
    <citation type="submission" date="2018-07" db="EMBL/GenBank/DDBJ databases">
        <title>The draft genome of Phyllobacterium salinisoli.</title>
        <authorList>
            <person name="Liu L."/>
            <person name="Li L."/>
            <person name="Zhang X."/>
            <person name="Liang L."/>
        </authorList>
    </citation>
    <scope>NUCLEOTIDE SEQUENCE [LARGE SCALE GENOMIC DNA]</scope>
    <source>
        <strain evidence="1 2">LLAN61</strain>
    </source>
</reference>
<organism evidence="1 2">
    <name type="scientific">Phyllobacterium salinisoli</name>
    <dbReference type="NCBI Taxonomy" id="1899321"/>
    <lineage>
        <taxon>Bacteria</taxon>
        <taxon>Pseudomonadati</taxon>
        <taxon>Pseudomonadota</taxon>
        <taxon>Alphaproteobacteria</taxon>
        <taxon>Hyphomicrobiales</taxon>
        <taxon>Phyllobacteriaceae</taxon>
        <taxon>Phyllobacterium</taxon>
    </lineage>
</organism>
<name>A0A368K7B1_9HYPH</name>
<dbReference type="InterPro" id="IPR044543">
    <property type="entry name" value="YHJQ-like"/>
</dbReference>
<keyword evidence="2" id="KW-1185">Reference proteome</keyword>
<dbReference type="PANTHER" id="PTHR37310:SF1">
    <property type="entry name" value="CYTOPLASMIC PROTEIN"/>
    <property type="match status" value="1"/>
</dbReference>
<gene>
    <name evidence="1" type="ORF">DUT91_06620</name>
</gene>
<protein>
    <submittedName>
        <fullName evidence="1">Four-helix bundle copper-binding protein</fullName>
    </submittedName>
</protein>
<dbReference type="RefSeq" id="WP_114439538.1">
    <property type="nucleotide sequence ID" value="NZ_QOZG01000002.1"/>
</dbReference>
<dbReference type="OrthoDB" id="5396211at2"/>
<dbReference type="InterPro" id="IPR005560">
    <property type="entry name" value="Csp_YhjQ"/>
</dbReference>
<comment type="caution">
    <text evidence="1">The sequence shown here is derived from an EMBL/GenBank/DDBJ whole genome shotgun (WGS) entry which is preliminary data.</text>
</comment>
<dbReference type="PANTHER" id="PTHR37310">
    <property type="entry name" value="CYTOPLASMIC PROTEIN-RELATED"/>
    <property type="match status" value="1"/>
</dbReference>
<evidence type="ECO:0000313" key="1">
    <source>
        <dbReference type="EMBL" id="RCS25094.1"/>
    </source>
</evidence>
<dbReference type="CDD" id="cd08026">
    <property type="entry name" value="DUF326"/>
    <property type="match status" value="1"/>
</dbReference>
<dbReference type="Pfam" id="PF03860">
    <property type="entry name" value="Csp"/>
    <property type="match status" value="1"/>
</dbReference>
<proteinExistence type="predicted"/>